<protein>
    <recommendedName>
        <fullName evidence="9">Type II secretion system protein I</fullName>
        <shortName evidence="9">T2SS minor pseudopilin I</shortName>
    </recommendedName>
</protein>
<dbReference type="PANTHER" id="PTHR38779:SF2">
    <property type="entry name" value="TYPE II SECRETION SYSTEM PROTEIN I-RELATED"/>
    <property type="match status" value="1"/>
</dbReference>
<keyword evidence="4 9" id="KW-0488">Methylation</keyword>
<keyword evidence="8 9" id="KW-0472">Membrane</keyword>
<name>A0A1I1N9R3_9GAMM</name>
<dbReference type="EMBL" id="FOMJ01000001">
    <property type="protein sequence ID" value="SFC94474.1"/>
    <property type="molecule type" value="Genomic_DNA"/>
</dbReference>
<evidence type="ECO:0000259" key="10">
    <source>
        <dbReference type="Pfam" id="PF02501"/>
    </source>
</evidence>
<evidence type="ECO:0000256" key="6">
    <source>
        <dbReference type="ARBA" id="ARBA00022692"/>
    </source>
</evidence>
<dbReference type="STRING" id="1123397.SAMN05660831_00179"/>
<dbReference type="InterPro" id="IPR045584">
    <property type="entry name" value="Pilin-like"/>
</dbReference>
<keyword evidence="5 9" id="KW-0997">Cell inner membrane</keyword>
<comment type="subcellular location">
    <subcellularLocation>
        <location evidence="1 9">Cell inner membrane</location>
        <topology evidence="1 9">Single-pass membrane protein</topology>
    </subcellularLocation>
</comment>
<comment type="function">
    <text evidence="9">Component of the type II secretion system required for the energy-dependent secretion of extracellular factors such as proteases and toxins from the periplasm.</text>
</comment>
<evidence type="ECO:0000313" key="12">
    <source>
        <dbReference type="Proteomes" id="UP000198611"/>
    </source>
</evidence>
<evidence type="ECO:0000256" key="7">
    <source>
        <dbReference type="ARBA" id="ARBA00022989"/>
    </source>
</evidence>
<evidence type="ECO:0000256" key="2">
    <source>
        <dbReference type="ARBA" id="ARBA00008358"/>
    </source>
</evidence>
<evidence type="ECO:0000256" key="4">
    <source>
        <dbReference type="ARBA" id="ARBA00022481"/>
    </source>
</evidence>
<evidence type="ECO:0000256" key="9">
    <source>
        <dbReference type="RuleBase" id="RU368030"/>
    </source>
</evidence>
<dbReference type="NCBIfam" id="TIGR02532">
    <property type="entry name" value="IV_pilin_GFxxxE"/>
    <property type="match status" value="1"/>
</dbReference>
<organism evidence="11 12">
    <name type="scientific">Thiohalospira halophila DSM 15071</name>
    <dbReference type="NCBI Taxonomy" id="1123397"/>
    <lineage>
        <taxon>Bacteria</taxon>
        <taxon>Pseudomonadati</taxon>
        <taxon>Pseudomonadota</taxon>
        <taxon>Gammaproteobacteria</taxon>
        <taxon>Thiohalospirales</taxon>
        <taxon>Thiohalospiraceae</taxon>
        <taxon>Thiohalospira</taxon>
    </lineage>
</organism>
<dbReference type="RefSeq" id="WP_093426870.1">
    <property type="nucleotide sequence ID" value="NZ_FOMJ01000001.1"/>
</dbReference>
<evidence type="ECO:0000256" key="1">
    <source>
        <dbReference type="ARBA" id="ARBA00004377"/>
    </source>
</evidence>
<dbReference type="Pfam" id="PF07963">
    <property type="entry name" value="N_methyl"/>
    <property type="match status" value="1"/>
</dbReference>
<dbReference type="InterPro" id="IPR003413">
    <property type="entry name" value="T2SS_GspI_C"/>
</dbReference>
<feature type="transmembrane region" description="Helical" evidence="9">
    <location>
        <begin position="7"/>
        <end position="28"/>
    </location>
</feature>
<comment type="PTM">
    <text evidence="9">Cleaved by prepilin peptidase.</text>
</comment>
<dbReference type="Pfam" id="PF02501">
    <property type="entry name" value="T2SSI"/>
    <property type="match status" value="1"/>
</dbReference>
<dbReference type="PROSITE" id="PS00409">
    <property type="entry name" value="PROKAR_NTER_METHYL"/>
    <property type="match status" value="1"/>
</dbReference>
<keyword evidence="7 9" id="KW-1133">Transmembrane helix</keyword>
<dbReference type="GO" id="GO:0005886">
    <property type="term" value="C:plasma membrane"/>
    <property type="evidence" value="ECO:0007669"/>
    <property type="project" value="UniProtKB-SubCell"/>
</dbReference>
<dbReference type="NCBIfam" id="TIGR01707">
    <property type="entry name" value="gspI"/>
    <property type="match status" value="1"/>
</dbReference>
<dbReference type="InterPro" id="IPR012902">
    <property type="entry name" value="N_methyl_site"/>
</dbReference>
<dbReference type="InterPro" id="IPR010052">
    <property type="entry name" value="T2SS_protein-GspI"/>
</dbReference>
<dbReference type="SUPFAM" id="SSF54523">
    <property type="entry name" value="Pili subunits"/>
    <property type="match status" value="1"/>
</dbReference>
<comment type="similarity">
    <text evidence="2 9">Belongs to the GSP I family.</text>
</comment>
<keyword evidence="12" id="KW-1185">Reference proteome</keyword>
<accession>A0A1I1N9R3</accession>
<evidence type="ECO:0000256" key="8">
    <source>
        <dbReference type="ARBA" id="ARBA00023136"/>
    </source>
</evidence>
<keyword evidence="3" id="KW-1003">Cell membrane</keyword>
<dbReference type="AlphaFoldDB" id="A0A1I1N9R3"/>
<dbReference type="PANTHER" id="PTHR38779">
    <property type="entry name" value="TYPE II SECRETION SYSTEM PROTEIN I-RELATED"/>
    <property type="match status" value="1"/>
</dbReference>
<gene>
    <name evidence="11" type="ORF">SAMN05660831_00179</name>
</gene>
<reference evidence="11 12" key="1">
    <citation type="submission" date="2016-10" db="EMBL/GenBank/DDBJ databases">
        <authorList>
            <person name="de Groot N.N."/>
        </authorList>
    </citation>
    <scope>NUCLEOTIDE SEQUENCE [LARGE SCALE GENOMIC DNA]</scope>
    <source>
        <strain evidence="11 12">HL3</strain>
    </source>
</reference>
<dbReference type="GO" id="GO:0015627">
    <property type="term" value="C:type II protein secretion system complex"/>
    <property type="evidence" value="ECO:0007669"/>
    <property type="project" value="UniProtKB-UniRule"/>
</dbReference>
<keyword evidence="6 9" id="KW-0812">Transmembrane</keyword>
<evidence type="ECO:0000256" key="3">
    <source>
        <dbReference type="ARBA" id="ARBA00022475"/>
    </source>
</evidence>
<feature type="domain" description="Type II secretion system protein GspI C-terminal" evidence="10">
    <location>
        <begin position="41"/>
        <end position="119"/>
    </location>
</feature>
<dbReference type="GO" id="GO:0015628">
    <property type="term" value="P:protein secretion by the type II secretion system"/>
    <property type="evidence" value="ECO:0007669"/>
    <property type="project" value="UniProtKB-UniRule"/>
</dbReference>
<dbReference type="Proteomes" id="UP000198611">
    <property type="component" value="Unassembled WGS sequence"/>
</dbReference>
<evidence type="ECO:0000256" key="5">
    <source>
        <dbReference type="ARBA" id="ARBA00022519"/>
    </source>
</evidence>
<dbReference type="Gene3D" id="3.30.1300.30">
    <property type="entry name" value="GSPII I/J protein-like"/>
    <property type="match status" value="1"/>
</dbReference>
<evidence type="ECO:0000313" key="11">
    <source>
        <dbReference type="EMBL" id="SFC94474.1"/>
    </source>
</evidence>
<dbReference type="OrthoDB" id="6121517at2"/>
<proteinExistence type="inferred from homology"/>
<comment type="subunit">
    <text evidence="9">Type II secretion is composed of four main components: the outer membrane complex, the inner membrane complex, the cytoplasmic secretion ATPase and the periplasm-spanning pseudopilus.</text>
</comment>
<sequence>MVGGQRGFTLLEVLVATAILGIALGALVSSAGSTIRGTAELRDRTEAGWVAMNVLAEQRLEEPWPEPDTWRGESTNGGRTWFWEAQVRTTEMAAMRRLEVRVHASSDRDDAIVERVGFLEEP</sequence>